<feature type="transmembrane region" description="Helical" evidence="10">
    <location>
        <begin position="269"/>
        <end position="291"/>
    </location>
</feature>
<keyword evidence="8 9" id="KW-0807">Transducer</keyword>
<feature type="transmembrane region" description="Helical" evidence="10">
    <location>
        <begin position="137"/>
        <end position="158"/>
    </location>
</feature>
<dbReference type="Proteomes" id="UP000289886">
    <property type="component" value="Unassembled WGS sequence"/>
</dbReference>
<sequence length="326" mass="35775">MENDSCSEGAPNATCCGTEELRRLFMAAYVLISVVGLLLNLTALAIFYCNPKAPRSQTTVYMTNLAVADLLLVLTLPARIYHYSGARLNPVLCEVAGLVLLVNMYGSIFFLACMNLDRCLAVCFPLSSRVKAWRKRTPLVCLGVWTLTVGASLPTYLIKKAGGGGQQQQLPQCDCLDRVPVYATQPAAIGATLTVGFGIPLGSMLLCSWCLLRALRRSAAVQMGLVKGKKIRNMMMVNAAVFLLCFLPYHCLLVLIYRGGEEQRQRLMLWYQGSLLIACANAVLDPLVYYFTTQTFKDTMAVGKMRVFHSNSSEEQKRGASAPLNS</sequence>
<feature type="transmembrane region" description="Helical" evidence="10">
    <location>
        <begin position="61"/>
        <end position="83"/>
    </location>
</feature>
<feature type="domain" description="G-protein coupled receptors family 1 profile" evidence="11">
    <location>
        <begin position="39"/>
        <end position="289"/>
    </location>
</feature>
<evidence type="ECO:0000259" key="11">
    <source>
        <dbReference type="PROSITE" id="PS50262"/>
    </source>
</evidence>
<name>A0A662YLA1_ACIRT</name>
<dbReference type="PANTHER" id="PTHR24232">
    <property type="entry name" value="G-PROTEIN COUPLED RECEPTOR"/>
    <property type="match status" value="1"/>
</dbReference>
<keyword evidence="13" id="KW-1185">Reference proteome</keyword>
<evidence type="ECO:0000256" key="8">
    <source>
        <dbReference type="ARBA" id="ARBA00023224"/>
    </source>
</evidence>
<dbReference type="EMBL" id="SCEB01001047">
    <property type="protein sequence ID" value="RXM97530.1"/>
    <property type="molecule type" value="Genomic_DNA"/>
</dbReference>
<dbReference type="PRINTS" id="PR00237">
    <property type="entry name" value="GPCRRHODOPSN"/>
</dbReference>
<evidence type="ECO:0000313" key="12">
    <source>
        <dbReference type="EMBL" id="RXM97530.1"/>
    </source>
</evidence>
<dbReference type="PANTHER" id="PTHR24232:SF112">
    <property type="entry name" value="LYSOPHOSPHATIDIC ACID RECEPTOR 6-LIKE"/>
    <property type="match status" value="1"/>
</dbReference>
<feature type="transmembrane region" description="Helical" evidence="10">
    <location>
        <begin position="95"/>
        <end position="116"/>
    </location>
</feature>
<dbReference type="GO" id="GO:0035025">
    <property type="term" value="P:positive regulation of Rho protein signal transduction"/>
    <property type="evidence" value="ECO:0007669"/>
    <property type="project" value="TreeGrafter"/>
</dbReference>
<keyword evidence="7" id="KW-0325">Glycoprotein</keyword>
<evidence type="ECO:0000256" key="2">
    <source>
        <dbReference type="ARBA" id="ARBA00022692"/>
    </source>
</evidence>
<keyword evidence="3 10" id="KW-1133">Transmembrane helix</keyword>
<evidence type="ECO:0000256" key="10">
    <source>
        <dbReference type="SAM" id="Phobius"/>
    </source>
</evidence>
<protein>
    <submittedName>
        <fullName evidence="12">Lysophosphatidic acid receptor 6</fullName>
    </submittedName>
</protein>
<dbReference type="Gene3D" id="1.20.1070.10">
    <property type="entry name" value="Rhodopsin 7-helix transmembrane proteins"/>
    <property type="match status" value="1"/>
</dbReference>
<evidence type="ECO:0000256" key="9">
    <source>
        <dbReference type="RuleBase" id="RU000688"/>
    </source>
</evidence>
<dbReference type="CDD" id="cd14982">
    <property type="entry name" value="7tmA_purinoceptor-like"/>
    <property type="match status" value="1"/>
</dbReference>
<comment type="caution">
    <text evidence="12">The sequence shown here is derived from an EMBL/GenBank/DDBJ whole genome shotgun (WGS) entry which is preliminary data.</text>
</comment>
<keyword evidence="2 9" id="KW-0812">Transmembrane</keyword>
<reference evidence="12 13" key="1">
    <citation type="submission" date="2019-01" db="EMBL/GenBank/DDBJ databases">
        <title>Draft Genome and Complete Hox-Cluster Characterization of the Sterlet Sturgeon (Acipenser ruthenus).</title>
        <authorList>
            <person name="Wei Q."/>
        </authorList>
    </citation>
    <scope>NUCLEOTIDE SEQUENCE [LARGE SCALE GENOMIC DNA]</scope>
    <source>
        <strain evidence="12">WHYD16114868_AA</strain>
        <tissue evidence="12">Blood</tissue>
    </source>
</reference>
<feature type="transmembrane region" description="Helical" evidence="10">
    <location>
        <begin position="27"/>
        <end position="49"/>
    </location>
</feature>
<dbReference type="GO" id="GO:0007200">
    <property type="term" value="P:phospholipase C-activating G protein-coupled receptor signaling pathway"/>
    <property type="evidence" value="ECO:0007669"/>
    <property type="project" value="TreeGrafter"/>
</dbReference>
<feature type="transmembrane region" description="Helical" evidence="10">
    <location>
        <begin position="236"/>
        <end position="257"/>
    </location>
</feature>
<keyword evidence="6 9" id="KW-0675">Receptor</keyword>
<dbReference type="InterPro" id="IPR017452">
    <property type="entry name" value="GPCR_Rhodpsn_7TM"/>
</dbReference>
<comment type="subcellular location">
    <subcellularLocation>
        <location evidence="1">Membrane</location>
        <topology evidence="1">Multi-pass membrane protein</topology>
    </subcellularLocation>
</comment>
<dbReference type="PROSITE" id="PS50262">
    <property type="entry name" value="G_PROTEIN_RECEP_F1_2"/>
    <property type="match status" value="1"/>
</dbReference>
<dbReference type="GO" id="GO:0004930">
    <property type="term" value="F:G protein-coupled receptor activity"/>
    <property type="evidence" value="ECO:0007669"/>
    <property type="project" value="UniProtKB-KW"/>
</dbReference>
<evidence type="ECO:0000256" key="6">
    <source>
        <dbReference type="ARBA" id="ARBA00023170"/>
    </source>
</evidence>
<proteinExistence type="inferred from homology"/>
<dbReference type="PROSITE" id="PS00237">
    <property type="entry name" value="G_PROTEIN_RECEP_F1_1"/>
    <property type="match status" value="1"/>
</dbReference>
<keyword evidence="4 9" id="KW-0297">G-protein coupled receptor</keyword>
<dbReference type="AlphaFoldDB" id="A0A662YLA1"/>
<gene>
    <name evidence="12" type="ORF">EOD39_14305</name>
</gene>
<evidence type="ECO:0000313" key="13">
    <source>
        <dbReference type="Proteomes" id="UP000289886"/>
    </source>
</evidence>
<dbReference type="SUPFAM" id="SSF81321">
    <property type="entry name" value="Family A G protein-coupled receptor-like"/>
    <property type="match status" value="1"/>
</dbReference>
<evidence type="ECO:0000256" key="3">
    <source>
        <dbReference type="ARBA" id="ARBA00022989"/>
    </source>
</evidence>
<comment type="similarity">
    <text evidence="9">Belongs to the G-protein coupled receptor 1 family.</text>
</comment>
<dbReference type="GO" id="GO:0005886">
    <property type="term" value="C:plasma membrane"/>
    <property type="evidence" value="ECO:0007669"/>
    <property type="project" value="TreeGrafter"/>
</dbReference>
<evidence type="ECO:0000256" key="1">
    <source>
        <dbReference type="ARBA" id="ARBA00004141"/>
    </source>
</evidence>
<accession>A0A662YLA1</accession>
<evidence type="ECO:0000256" key="7">
    <source>
        <dbReference type="ARBA" id="ARBA00023180"/>
    </source>
</evidence>
<dbReference type="InterPro" id="IPR000276">
    <property type="entry name" value="GPCR_Rhodpsn"/>
</dbReference>
<evidence type="ECO:0000256" key="4">
    <source>
        <dbReference type="ARBA" id="ARBA00023040"/>
    </source>
</evidence>
<feature type="transmembrane region" description="Helical" evidence="10">
    <location>
        <begin position="187"/>
        <end position="215"/>
    </location>
</feature>
<organism evidence="12 13">
    <name type="scientific">Acipenser ruthenus</name>
    <name type="common">Sterlet sturgeon</name>
    <dbReference type="NCBI Taxonomy" id="7906"/>
    <lineage>
        <taxon>Eukaryota</taxon>
        <taxon>Metazoa</taxon>
        <taxon>Chordata</taxon>
        <taxon>Craniata</taxon>
        <taxon>Vertebrata</taxon>
        <taxon>Euteleostomi</taxon>
        <taxon>Actinopterygii</taxon>
        <taxon>Chondrostei</taxon>
        <taxon>Acipenseriformes</taxon>
        <taxon>Acipenseridae</taxon>
        <taxon>Acipenser</taxon>
    </lineage>
</organism>
<keyword evidence="5 10" id="KW-0472">Membrane</keyword>
<dbReference type="Pfam" id="PF00001">
    <property type="entry name" value="7tm_1"/>
    <property type="match status" value="1"/>
</dbReference>
<evidence type="ECO:0000256" key="5">
    <source>
        <dbReference type="ARBA" id="ARBA00023136"/>
    </source>
</evidence>